<feature type="signal peptide" evidence="1">
    <location>
        <begin position="1"/>
        <end position="19"/>
    </location>
</feature>
<organism evidence="2 3">
    <name type="scientific">Thiothrix lacustris</name>
    <dbReference type="NCBI Taxonomy" id="525917"/>
    <lineage>
        <taxon>Bacteria</taxon>
        <taxon>Pseudomonadati</taxon>
        <taxon>Pseudomonadota</taxon>
        <taxon>Gammaproteobacteria</taxon>
        <taxon>Thiotrichales</taxon>
        <taxon>Thiotrichaceae</taxon>
        <taxon>Thiothrix</taxon>
    </lineage>
</organism>
<protein>
    <recommendedName>
        <fullName evidence="4">Lipoprotein</fullName>
    </recommendedName>
</protein>
<evidence type="ECO:0000313" key="3">
    <source>
        <dbReference type="Proteomes" id="UP000192491"/>
    </source>
</evidence>
<sequence>MKFVKHTMAIMLLLTVVLAGCNAEKPAVTGKQVIEAFTQAGIQMNDIKDETADTRASPSPLPKSFKENWTFVDPRLNNGKGGQVFVCDEKLLCDAIFGYFDILKGLAGPYLYRNSTGTVVLQLNSDHTPENAKQYQDVLSKL</sequence>
<evidence type="ECO:0000313" key="2">
    <source>
        <dbReference type="EMBL" id="OQX16191.1"/>
    </source>
</evidence>
<comment type="caution">
    <text evidence="2">The sequence shown here is derived from an EMBL/GenBank/DDBJ whole genome shotgun (WGS) entry which is preliminary data.</text>
</comment>
<evidence type="ECO:0000256" key="1">
    <source>
        <dbReference type="SAM" id="SignalP"/>
    </source>
</evidence>
<dbReference type="EMBL" id="MTEJ01000007">
    <property type="protein sequence ID" value="OQX16191.1"/>
    <property type="molecule type" value="Genomic_DNA"/>
</dbReference>
<dbReference type="AlphaFoldDB" id="A0A1Y1QYB0"/>
<name>A0A1Y1QYB0_9GAMM</name>
<gene>
    <name evidence="2" type="ORF">BWK73_04825</name>
</gene>
<feature type="chain" id="PRO_5012801822" description="Lipoprotein" evidence="1">
    <location>
        <begin position="20"/>
        <end position="142"/>
    </location>
</feature>
<proteinExistence type="predicted"/>
<evidence type="ECO:0008006" key="4">
    <source>
        <dbReference type="Google" id="ProtNLM"/>
    </source>
</evidence>
<keyword evidence="1" id="KW-0732">Signal</keyword>
<dbReference type="Proteomes" id="UP000192491">
    <property type="component" value="Unassembled WGS sequence"/>
</dbReference>
<dbReference type="PROSITE" id="PS51257">
    <property type="entry name" value="PROKAR_LIPOPROTEIN"/>
    <property type="match status" value="1"/>
</dbReference>
<reference evidence="2 3" key="1">
    <citation type="submission" date="2017-01" db="EMBL/GenBank/DDBJ databases">
        <title>Novel large sulfur bacteria in the metagenomes of groundwater-fed chemosynthetic microbial mats in the Lake Huron basin.</title>
        <authorList>
            <person name="Sharrar A.M."/>
            <person name="Flood B.E."/>
            <person name="Bailey J.V."/>
            <person name="Jones D.S."/>
            <person name="Biddanda B."/>
            <person name="Ruberg S.A."/>
            <person name="Marcus D.N."/>
            <person name="Dick G.J."/>
        </authorList>
    </citation>
    <scope>NUCLEOTIDE SEQUENCE [LARGE SCALE GENOMIC DNA]</scope>
    <source>
        <strain evidence="2">A8</strain>
    </source>
</reference>
<accession>A0A1Y1QYB0</accession>